<keyword evidence="3 15" id="KW-0732">Signal</keyword>
<dbReference type="FunFam" id="2.60.40.10:FF:000246">
    <property type="entry name" value="Fibroblast growth factor receptor like 1"/>
    <property type="match status" value="1"/>
</dbReference>
<dbReference type="Pfam" id="PF13927">
    <property type="entry name" value="Ig_3"/>
    <property type="match status" value="1"/>
</dbReference>
<evidence type="ECO:0000256" key="12">
    <source>
        <dbReference type="ARBA" id="ARBA00074412"/>
    </source>
</evidence>
<feature type="domain" description="Ig-like" evidence="16">
    <location>
        <begin position="268"/>
        <end position="376"/>
    </location>
</feature>
<dbReference type="InterPro" id="IPR013106">
    <property type="entry name" value="Ig_V-set"/>
</dbReference>
<dbReference type="KEGG" id="pmrn:116941292"/>
<keyword evidence="7" id="KW-1015">Disulfide bond</keyword>
<evidence type="ECO:0000256" key="9">
    <source>
        <dbReference type="ARBA" id="ARBA00023180"/>
    </source>
</evidence>
<feature type="signal peptide" evidence="15">
    <location>
        <begin position="1"/>
        <end position="27"/>
    </location>
</feature>
<evidence type="ECO:0000256" key="15">
    <source>
        <dbReference type="SAM" id="SignalP"/>
    </source>
</evidence>
<dbReference type="InterPro" id="IPR013783">
    <property type="entry name" value="Ig-like_fold"/>
</dbReference>
<keyword evidence="4" id="KW-0677">Repeat</keyword>
<dbReference type="Gene3D" id="2.60.40.10">
    <property type="entry name" value="Immunoglobulins"/>
    <property type="match status" value="3"/>
</dbReference>
<protein>
    <recommendedName>
        <fullName evidence="12">Fibroblast growth factor receptor-like 1</fullName>
    </recommendedName>
</protein>
<feature type="transmembrane region" description="Helical" evidence="14">
    <location>
        <begin position="396"/>
        <end position="419"/>
    </location>
</feature>
<dbReference type="GO" id="GO:0005007">
    <property type="term" value="F:fibroblast growth factor receptor activity"/>
    <property type="evidence" value="ECO:0007669"/>
    <property type="project" value="TreeGrafter"/>
</dbReference>
<evidence type="ECO:0000313" key="18">
    <source>
        <dbReference type="RefSeq" id="XP_032808075.1"/>
    </source>
</evidence>
<keyword evidence="17" id="KW-1185">Reference proteome</keyword>
<dbReference type="GO" id="GO:0005886">
    <property type="term" value="C:plasma membrane"/>
    <property type="evidence" value="ECO:0007669"/>
    <property type="project" value="TreeGrafter"/>
</dbReference>
<evidence type="ECO:0000256" key="6">
    <source>
        <dbReference type="ARBA" id="ARBA00023136"/>
    </source>
</evidence>
<evidence type="ECO:0000256" key="11">
    <source>
        <dbReference type="ARBA" id="ARBA00053149"/>
    </source>
</evidence>
<dbReference type="InterPro" id="IPR013098">
    <property type="entry name" value="Ig_I-set"/>
</dbReference>
<evidence type="ECO:0000256" key="3">
    <source>
        <dbReference type="ARBA" id="ARBA00022729"/>
    </source>
</evidence>
<reference evidence="18" key="1">
    <citation type="submission" date="2025-08" db="UniProtKB">
        <authorList>
            <consortium name="RefSeq"/>
        </authorList>
    </citation>
    <scope>IDENTIFICATION</scope>
    <source>
        <tissue evidence="18">Sperm</tissue>
    </source>
</reference>
<proteinExistence type="predicted"/>
<feature type="domain" description="Ig-like" evidence="16">
    <location>
        <begin position="34"/>
        <end position="120"/>
    </location>
</feature>
<dbReference type="InterPro" id="IPR007110">
    <property type="entry name" value="Ig-like_dom"/>
</dbReference>
<evidence type="ECO:0000256" key="13">
    <source>
        <dbReference type="SAM" id="MobiDB-lite"/>
    </source>
</evidence>
<organism evidence="17 18">
    <name type="scientific">Petromyzon marinus</name>
    <name type="common">Sea lamprey</name>
    <dbReference type="NCBI Taxonomy" id="7757"/>
    <lineage>
        <taxon>Eukaryota</taxon>
        <taxon>Metazoa</taxon>
        <taxon>Chordata</taxon>
        <taxon>Craniata</taxon>
        <taxon>Vertebrata</taxon>
        <taxon>Cyclostomata</taxon>
        <taxon>Hyperoartia</taxon>
        <taxon>Petromyzontiformes</taxon>
        <taxon>Petromyzontidae</taxon>
        <taxon>Petromyzon</taxon>
    </lineage>
</organism>
<comment type="subcellular location">
    <subcellularLocation>
        <location evidence="1">Membrane</location>
        <topology evidence="1">Single-pass membrane protein</topology>
    </subcellularLocation>
</comment>
<evidence type="ECO:0000256" key="8">
    <source>
        <dbReference type="ARBA" id="ARBA00023170"/>
    </source>
</evidence>
<dbReference type="AlphaFoldDB" id="A0AAJ7SYV6"/>
<dbReference type="InterPro" id="IPR003599">
    <property type="entry name" value="Ig_sub"/>
</dbReference>
<sequence length="577" mass="61149">MLGWCSWTRRATLVAVIMLVVWVGTMGGAARAPPKVSGRVVGRQSVRVGRTIRLPCPVTGDPPPLTMWTKDGRTVHGGWTRLRVLRHGLKIEEAEVDDAGVYVCKAANGFGSVSLNYTLVVIADESETAKTEASQAENGDRAAAAAAEREAELKLGTKPRFTQPSRMRRRVLARPAGSSVRLKCSASGEPRPDVVWLKDDRPIARPTPAASSHMAASGRGGRRQQWTLTLKSLRAEDSGRYTCRVFNTAGEINATYRVDVVQRLRSKPVLTGTHPVNTTVEMGGTTSLQCKVRSDVRPVVQWLKRVEPGSERHHNATLDVGGQRFVVLPAGDVWSRPDGSFLNKLVIARARAEDAGMYICLGANTMGYSFRSAFLTVQPDPSRHPAPPSPRPGGSLPWPVIVGIPAGAFFIVGSVLLWLCQSRKPKAYGADAEDGAAGGGGGGGGNAGAASSATASGRFQRDRAPEKKAAAAAAAHEDLAKLAPPSPCLPPAPGSLQPLGLGLHTAPLVPPPPHHQHYHHVLVPAHSSKAHTLGRGGYGKAAGGGGGGGVGADVLHTHTHTHVEGKVHQHHYTYYQC</sequence>
<feature type="chain" id="PRO_5042516118" description="Fibroblast growth factor receptor-like 1" evidence="15">
    <location>
        <begin position="28"/>
        <end position="577"/>
    </location>
</feature>
<feature type="compositionally biased region" description="Basic and acidic residues" evidence="13">
    <location>
        <begin position="459"/>
        <end position="476"/>
    </location>
</feature>
<keyword evidence="10" id="KW-0393">Immunoglobulin domain</keyword>
<keyword evidence="5 14" id="KW-1133">Transmembrane helix</keyword>
<accession>A0AAJ7SYV6</accession>
<evidence type="ECO:0000313" key="17">
    <source>
        <dbReference type="Proteomes" id="UP001318040"/>
    </source>
</evidence>
<dbReference type="PANTHER" id="PTHR19890:SF10">
    <property type="entry name" value="FIBROBLAST GROWTH FACTOR RECEPTOR-LIKE 1"/>
    <property type="match status" value="1"/>
</dbReference>
<evidence type="ECO:0000259" key="16">
    <source>
        <dbReference type="PROSITE" id="PS50835"/>
    </source>
</evidence>
<gene>
    <name evidence="18" type="primary">LOC116941292</name>
</gene>
<feature type="region of interest" description="Disordered" evidence="13">
    <location>
        <begin position="128"/>
        <end position="150"/>
    </location>
</feature>
<evidence type="ECO:0000256" key="5">
    <source>
        <dbReference type="ARBA" id="ARBA00022989"/>
    </source>
</evidence>
<dbReference type="InterPro" id="IPR036179">
    <property type="entry name" value="Ig-like_dom_sf"/>
</dbReference>
<dbReference type="GO" id="GO:0017134">
    <property type="term" value="F:fibroblast growth factor binding"/>
    <property type="evidence" value="ECO:0007669"/>
    <property type="project" value="TreeGrafter"/>
</dbReference>
<evidence type="ECO:0000256" key="2">
    <source>
        <dbReference type="ARBA" id="ARBA00022692"/>
    </source>
</evidence>
<dbReference type="SUPFAM" id="SSF48726">
    <property type="entry name" value="Immunoglobulin"/>
    <property type="match status" value="3"/>
</dbReference>
<dbReference type="Pfam" id="PF07679">
    <property type="entry name" value="I-set"/>
    <property type="match status" value="2"/>
</dbReference>
<feature type="compositionally biased region" description="Gly residues" evidence="13">
    <location>
        <begin position="437"/>
        <end position="447"/>
    </location>
</feature>
<dbReference type="InterPro" id="IPR003598">
    <property type="entry name" value="Ig_sub2"/>
</dbReference>
<dbReference type="FunFam" id="2.60.40.10:FF:000593">
    <property type="entry name" value="Fibroblast growth factor receptor-like 1"/>
    <property type="match status" value="1"/>
</dbReference>
<dbReference type="RefSeq" id="XP_032808075.1">
    <property type="nucleotide sequence ID" value="XM_032952184.1"/>
</dbReference>
<dbReference type="FunFam" id="2.60.40.10:FF:000016">
    <property type="entry name" value="Fibroblast growth factor receptor"/>
    <property type="match status" value="1"/>
</dbReference>
<comment type="function">
    <text evidence="11">Has a negative effect on cell proliferation.</text>
</comment>
<dbReference type="InterPro" id="IPR052615">
    <property type="entry name" value="FGFRL"/>
</dbReference>
<dbReference type="SMART" id="SM00408">
    <property type="entry name" value="IGc2"/>
    <property type="match status" value="3"/>
</dbReference>
<name>A0AAJ7SYV6_PETMA</name>
<evidence type="ECO:0000256" key="7">
    <source>
        <dbReference type="ARBA" id="ARBA00023157"/>
    </source>
</evidence>
<dbReference type="SMART" id="SM00409">
    <property type="entry name" value="IG"/>
    <property type="match status" value="3"/>
</dbReference>
<dbReference type="Proteomes" id="UP001318040">
    <property type="component" value="Chromosome 11"/>
</dbReference>
<evidence type="ECO:0000256" key="4">
    <source>
        <dbReference type="ARBA" id="ARBA00022737"/>
    </source>
</evidence>
<keyword evidence="9" id="KW-0325">Glycoprotein</keyword>
<keyword evidence="8" id="KW-0675">Receptor</keyword>
<keyword evidence="2 14" id="KW-0812">Transmembrane</keyword>
<evidence type="ECO:0000256" key="1">
    <source>
        <dbReference type="ARBA" id="ARBA00004167"/>
    </source>
</evidence>
<dbReference type="PROSITE" id="PS50835">
    <property type="entry name" value="IG_LIKE"/>
    <property type="match status" value="3"/>
</dbReference>
<dbReference type="SMART" id="SM00406">
    <property type="entry name" value="IGv"/>
    <property type="match status" value="2"/>
</dbReference>
<evidence type="ECO:0000256" key="10">
    <source>
        <dbReference type="ARBA" id="ARBA00023319"/>
    </source>
</evidence>
<dbReference type="PANTHER" id="PTHR19890">
    <property type="entry name" value="FIBROBLAST GROWTH FACTOR RECEPTOR"/>
    <property type="match status" value="1"/>
</dbReference>
<keyword evidence="6 14" id="KW-0472">Membrane</keyword>
<evidence type="ECO:0000256" key="14">
    <source>
        <dbReference type="SAM" id="Phobius"/>
    </source>
</evidence>
<feature type="domain" description="Ig-like" evidence="16">
    <location>
        <begin position="159"/>
        <end position="259"/>
    </location>
</feature>
<feature type="region of interest" description="Disordered" evidence="13">
    <location>
        <begin position="437"/>
        <end position="476"/>
    </location>
</feature>
<feature type="compositionally biased region" description="Low complexity" evidence="13">
    <location>
        <begin position="448"/>
        <end position="457"/>
    </location>
</feature>